<feature type="region of interest" description="Disordered" evidence="1">
    <location>
        <begin position="61"/>
        <end position="90"/>
    </location>
</feature>
<dbReference type="EMBL" id="ML178864">
    <property type="protein sequence ID" value="TFK96242.1"/>
    <property type="molecule type" value="Genomic_DNA"/>
</dbReference>
<evidence type="ECO:0000313" key="3">
    <source>
        <dbReference type="Proteomes" id="UP000305067"/>
    </source>
</evidence>
<reference evidence="2 3" key="1">
    <citation type="journal article" date="2019" name="Nat. Ecol. Evol.">
        <title>Megaphylogeny resolves global patterns of mushroom evolution.</title>
        <authorList>
            <person name="Varga T."/>
            <person name="Krizsan K."/>
            <person name="Foldi C."/>
            <person name="Dima B."/>
            <person name="Sanchez-Garcia M."/>
            <person name="Sanchez-Ramirez S."/>
            <person name="Szollosi G.J."/>
            <person name="Szarkandi J.G."/>
            <person name="Papp V."/>
            <person name="Albert L."/>
            <person name="Andreopoulos W."/>
            <person name="Angelini C."/>
            <person name="Antonin V."/>
            <person name="Barry K.W."/>
            <person name="Bougher N.L."/>
            <person name="Buchanan P."/>
            <person name="Buyck B."/>
            <person name="Bense V."/>
            <person name="Catcheside P."/>
            <person name="Chovatia M."/>
            <person name="Cooper J."/>
            <person name="Damon W."/>
            <person name="Desjardin D."/>
            <person name="Finy P."/>
            <person name="Geml J."/>
            <person name="Haridas S."/>
            <person name="Hughes K."/>
            <person name="Justo A."/>
            <person name="Karasinski D."/>
            <person name="Kautmanova I."/>
            <person name="Kiss B."/>
            <person name="Kocsube S."/>
            <person name="Kotiranta H."/>
            <person name="LaButti K.M."/>
            <person name="Lechner B.E."/>
            <person name="Liimatainen K."/>
            <person name="Lipzen A."/>
            <person name="Lukacs Z."/>
            <person name="Mihaltcheva S."/>
            <person name="Morgado L.N."/>
            <person name="Niskanen T."/>
            <person name="Noordeloos M.E."/>
            <person name="Ohm R.A."/>
            <person name="Ortiz-Santana B."/>
            <person name="Ovrebo C."/>
            <person name="Racz N."/>
            <person name="Riley R."/>
            <person name="Savchenko A."/>
            <person name="Shiryaev A."/>
            <person name="Soop K."/>
            <person name="Spirin V."/>
            <person name="Szebenyi C."/>
            <person name="Tomsovsky M."/>
            <person name="Tulloss R.E."/>
            <person name="Uehling J."/>
            <person name="Grigoriev I.V."/>
            <person name="Vagvolgyi C."/>
            <person name="Papp T."/>
            <person name="Martin F.M."/>
            <person name="Miettinen O."/>
            <person name="Hibbett D.S."/>
            <person name="Nagy L.G."/>
        </authorList>
    </citation>
    <scope>NUCLEOTIDE SEQUENCE [LARGE SCALE GENOMIC DNA]</scope>
    <source>
        <strain evidence="2 3">CBS 309.79</strain>
    </source>
</reference>
<protein>
    <submittedName>
        <fullName evidence="2">Uncharacterized protein</fullName>
    </submittedName>
</protein>
<dbReference type="OrthoDB" id="2905268at2759"/>
<evidence type="ECO:0000256" key="1">
    <source>
        <dbReference type="SAM" id="MobiDB-lite"/>
    </source>
</evidence>
<dbReference type="Proteomes" id="UP000305067">
    <property type="component" value="Unassembled WGS sequence"/>
</dbReference>
<evidence type="ECO:0000313" key="2">
    <source>
        <dbReference type="EMBL" id="TFK96242.1"/>
    </source>
</evidence>
<accession>A0A5C3Q2L9</accession>
<gene>
    <name evidence="2" type="ORF">BDV98DRAFT_597823</name>
</gene>
<organism evidence="2 3">
    <name type="scientific">Pterulicium gracile</name>
    <dbReference type="NCBI Taxonomy" id="1884261"/>
    <lineage>
        <taxon>Eukaryota</taxon>
        <taxon>Fungi</taxon>
        <taxon>Dikarya</taxon>
        <taxon>Basidiomycota</taxon>
        <taxon>Agaricomycotina</taxon>
        <taxon>Agaricomycetes</taxon>
        <taxon>Agaricomycetidae</taxon>
        <taxon>Agaricales</taxon>
        <taxon>Pleurotineae</taxon>
        <taxon>Pterulaceae</taxon>
        <taxon>Pterulicium</taxon>
    </lineage>
</organism>
<name>A0A5C3Q2L9_9AGAR</name>
<sequence length="128" mass="13634">MSLDSGALFSVVLIVAYTALPGNGGAWSMFSPLVAQTQALAVKLLVLRVALDRSLTREDVAAMSSSHPTLPDSEAAQLNTSSSIASSSPVTPFEFRVPYEVQLKLLQFSGSKVKSKHGEDTRTDSSVY</sequence>
<keyword evidence="3" id="KW-1185">Reference proteome</keyword>
<dbReference type="AlphaFoldDB" id="A0A5C3Q2L9"/>
<proteinExistence type="predicted"/>